<reference evidence="2 3" key="1">
    <citation type="submission" date="2017-01" db="EMBL/GenBank/DDBJ databases">
        <authorList>
            <person name="Mah S.A."/>
            <person name="Swanson W.J."/>
            <person name="Moy G.W."/>
            <person name="Vacquier V.D."/>
        </authorList>
    </citation>
    <scope>NUCLEOTIDE SEQUENCE [LARGE SCALE GENOMIC DNA]</scope>
    <source>
        <strain evidence="2 3">RU36E</strain>
    </source>
</reference>
<dbReference type="AlphaFoldDB" id="A0A1N6WAF0"/>
<accession>A0A1N6WAF0</accession>
<evidence type="ECO:0000313" key="2">
    <source>
        <dbReference type="EMBL" id="SIQ86926.1"/>
    </source>
</evidence>
<feature type="region of interest" description="Disordered" evidence="1">
    <location>
        <begin position="1"/>
        <end position="23"/>
    </location>
</feature>
<proteinExistence type="predicted"/>
<evidence type="ECO:0000313" key="3">
    <source>
        <dbReference type="Proteomes" id="UP000185841"/>
    </source>
</evidence>
<protein>
    <submittedName>
        <fullName evidence="2">Uncharacterized protein</fullName>
    </submittedName>
</protein>
<dbReference type="EMBL" id="FTMP01000009">
    <property type="protein sequence ID" value="SIQ86926.1"/>
    <property type="molecule type" value="Genomic_DNA"/>
</dbReference>
<dbReference type="Proteomes" id="UP000185841">
    <property type="component" value="Unassembled WGS sequence"/>
</dbReference>
<gene>
    <name evidence="2" type="ORF">SAMN05878282_10977</name>
</gene>
<sequence>MSDSARSGAHSAGSHRQGATRQGELLKDMIERYLEEYERIRPAALVVPIFQTEI</sequence>
<evidence type="ECO:0000256" key="1">
    <source>
        <dbReference type="SAM" id="MobiDB-lite"/>
    </source>
</evidence>
<organism evidence="2 3">
    <name type="scientific">Aquipseudomonas alcaligenes</name>
    <name type="common">Pseudomonas alcaligenes</name>
    <dbReference type="NCBI Taxonomy" id="43263"/>
    <lineage>
        <taxon>Bacteria</taxon>
        <taxon>Pseudomonadati</taxon>
        <taxon>Pseudomonadota</taxon>
        <taxon>Gammaproteobacteria</taxon>
        <taxon>Pseudomonadales</taxon>
        <taxon>Pseudomonadaceae</taxon>
        <taxon>Aquipseudomonas</taxon>
    </lineage>
</organism>
<name>A0A1N6WAF0_AQUAC</name>
<feature type="compositionally biased region" description="Low complexity" evidence="1">
    <location>
        <begin position="1"/>
        <end position="16"/>
    </location>
</feature>